<dbReference type="Proteomes" id="UP000245207">
    <property type="component" value="Unassembled WGS sequence"/>
</dbReference>
<evidence type="ECO:0000313" key="2">
    <source>
        <dbReference type="Proteomes" id="UP000245207"/>
    </source>
</evidence>
<organism evidence="1 2">
    <name type="scientific">Artemisia annua</name>
    <name type="common">Sweet wormwood</name>
    <dbReference type="NCBI Taxonomy" id="35608"/>
    <lineage>
        <taxon>Eukaryota</taxon>
        <taxon>Viridiplantae</taxon>
        <taxon>Streptophyta</taxon>
        <taxon>Embryophyta</taxon>
        <taxon>Tracheophyta</taxon>
        <taxon>Spermatophyta</taxon>
        <taxon>Magnoliopsida</taxon>
        <taxon>eudicotyledons</taxon>
        <taxon>Gunneridae</taxon>
        <taxon>Pentapetalae</taxon>
        <taxon>asterids</taxon>
        <taxon>campanulids</taxon>
        <taxon>Asterales</taxon>
        <taxon>Asteraceae</taxon>
        <taxon>Asteroideae</taxon>
        <taxon>Anthemideae</taxon>
        <taxon>Artemisiinae</taxon>
        <taxon>Artemisia</taxon>
    </lineage>
</organism>
<dbReference type="EMBL" id="PKPP01007850">
    <property type="protein sequence ID" value="PWA52265.1"/>
    <property type="molecule type" value="Genomic_DNA"/>
</dbReference>
<accession>A0A2U1LTD8</accession>
<gene>
    <name evidence="1" type="ORF">CTI12_AA456080</name>
</gene>
<evidence type="ECO:0000313" key="1">
    <source>
        <dbReference type="EMBL" id="PWA52265.1"/>
    </source>
</evidence>
<name>A0A2U1LTD8_ARTAN</name>
<comment type="caution">
    <text evidence="1">The sequence shown here is derived from an EMBL/GenBank/DDBJ whole genome shotgun (WGS) entry which is preliminary data.</text>
</comment>
<proteinExistence type="predicted"/>
<reference evidence="1 2" key="1">
    <citation type="journal article" date="2018" name="Mol. Plant">
        <title>The genome of Artemisia annua provides insight into the evolution of Asteraceae family and artemisinin biosynthesis.</title>
        <authorList>
            <person name="Shen Q."/>
            <person name="Zhang L."/>
            <person name="Liao Z."/>
            <person name="Wang S."/>
            <person name="Yan T."/>
            <person name="Shi P."/>
            <person name="Liu M."/>
            <person name="Fu X."/>
            <person name="Pan Q."/>
            <person name="Wang Y."/>
            <person name="Lv Z."/>
            <person name="Lu X."/>
            <person name="Zhang F."/>
            <person name="Jiang W."/>
            <person name="Ma Y."/>
            <person name="Chen M."/>
            <person name="Hao X."/>
            <person name="Li L."/>
            <person name="Tang Y."/>
            <person name="Lv G."/>
            <person name="Zhou Y."/>
            <person name="Sun X."/>
            <person name="Brodelius P.E."/>
            <person name="Rose J.K.C."/>
            <person name="Tang K."/>
        </authorList>
    </citation>
    <scope>NUCLEOTIDE SEQUENCE [LARGE SCALE GENOMIC DNA]</scope>
    <source>
        <strain evidence="2">cv. Huhao1</strain>
        <tissue evidence="1">Leaf</tissue>
    </source>
</reference>
<keyword evidence="2" id="KW-1185">Reference proteome</keyword>
<dbReference type="AlphaFoldDB" id="A0A2U1LTD8"/>
<sequence length="86" mass="9092">MDVNALPTKYAHPSYDKGTHGYTISVVDLDMVNLILKQNDASLTLTGQAEPMDVDVGVGLNQLDNILSILRSEEVVASCAGEDGGS</sequence>
<protein>
    <submittedName>
        <fullName evidence="1">Uncharacterized protein</fullName>
    </submittedName>
</protein>